<dbReference type="InterPro" id="IPR021190">
    <property type="entry name" value="Pept_M10A"/>
</dbReference>
<gene>
    <name evidence="12" type="ORF">NEMVEDRAFT_v1g79314</name>
</gene>
<dbReference type="PANTHER" id="PTHR10201">
    <property type="entry name" value="MATRIX METALLOPROTEINASE"/>
    <property type="match status" value="1"/>
</dbReference>
<feature type="binding site" evidence="10">
    <location>
        <position position="155"/>
    </location>
    <ligand>
        <name>Ca(2+)</name>
        <dbReference type="ChEBI" id="CHEBI:29108"/>
        <label>3</label>
    </ligand>
</feature>
<evidence type="ECO:0000256" key="4">
    <source>
        <dbReference type="ARBA" id="ARBA00022729"/>
    </source>
</evidence>
<dbReference type="InterPro" id="IPR006026">
    <property type="entry name" value="Peptidase_Metallo"/>
</dbReference>
<keyword evidence="2" id="KW-0645">Protease</keyword>
<evidence type="ECO:0000256" key="5">
    <source>
        <dbReference type="ARBA" id="ARBA00022801"/>
    </source>
</evidence>
<keyword evidence="8" id="KW-0865">Zymogen</keyword>
<feature type="binding site" evidence="10">
    <location>
        <position position="176"/>
    </location>
    <ligand>
        <name>Zn(2+)</name>
        <dbReference type="ChEBI" id="CHEBI:29105"/>
        <label>2</label>
        <note>catalytic</note>
    </ligand>
</feature>
<dbReference type="SUPFAM" id="SSF55486">
    <property type="entry name" value="Metalloproteases ('zincins'), catalytic domain"/>
    <property type="match status" value="1"/>
</dbReference>
<reference evidence="12 13" key="1">
    <citation type="journal article" date="2007" name="Science">
        <title>Sea anemone genome reveals ancestral eumetazoan gene repertoire and genomic organization.</title>
        <authorList>
            <person name="Putnam N.H."/>
            <person name="Srivastava M."/>
            <person name="Hellsten U."/>
            <person name="Dirks B."/>
            <person name="Chapman J."/>
            <person name="Salamov A."/>
            <person name="Terry A."/>
            <person name="Shapiro H."/>
            <person name="Lindquist E."/>
            <person name="Kapitonov V.V."/>
            <person name="Jurka J."/>
            <person name="Genikhovich G."/>
            <person name="Grigoriev I.V."/>
            <person name="Lucas S.M."/>
            <person name="Steele R.E."/>
            <person name="Finnerty J.R."/>
            <person name="Technau U."/>
            <person name="Martindale M.Q."/>
            <person name="Rokhsar D.S."/>
        </authorList>
    </citation>
    <scope>NUCLEOTIDE SEQUENCE [LARGE SCALE GENOMIC DNA]</scope>
    <source>
        <strain evidence="13">CH2 X CH6</strain>
    </source>
</reference>
<dbReference type="HOGENOM" id="CLU_015489_4_2_1"/>
<keyword evidence="13" id="KW-1185">Reference proteome</keyword>
<evidence type="ECO:0000256" key="10">
    <source>
        <dbReference type="PIRSR" id="PIRSR621190-2"/>
    </source>
</evidence>
<name>A7RET8_NEMVE</name>
<feature type="binding site" evidence="10">
    <location>
        <position position="186"/>
    </location>
    <ligand>
        <name>Zn(2+)</name>
        <dbReference type="ChEBI" id="CHEBI:29105"/>
        <label>2</label>
        <note>catalytic</note>
    </ligand>
</feature>
<feature type="binding site" evidence="10">
    <location>
        <position position="156"/>
    </location>
    <ligand>
        <name>Ca(2+)</name>
        <dbReference type="ChEBI" id="CHEBI:29108"/>
        <label>1</label>
    </ligand>
</feature>
<dbReference type="CDD" id="cd04278">
    <property type="entry name" value="ZnMc_MMP"/>
    <property type="match status" value="1"/>
</dbReference>
<dbReference type="SMART" id="SM00235">
    <property type="entry name" value="ZnMc"/>
    <property type="match status" value="1"/>
</dbReference>
<feature type="binding site" evidence="10">
    <location>
        <position position="180"/>
    </location>
    <ligand>
        <name>Zn(2+)</name>
        <dbReference type="ChEBI" id="CHEBI:29105"/>
        <label>2</label>
        <note>catalytic</note>
    </ligand>
</feature>
<dbReference type="SUPFAM" id="SSF47090">
    <property type="entry name" value="PGBD-like"/>
    <property type="match status" value="1"/>
</dbReference>
<keyword evidence="7" id="KW-0482">Metalloprotease</keyword>
<evidence type="ECO:0000259" key="11">
    <source>
        <dbReference type="SMART" id="SM00235"/>
    </source>
</evidence>
<keyword evidence="4" id="KW-0732">Signal</keyword>
<dbReference type="InterPro" id="IPR021158">
    <property type="entry name" value="Pept_M10A_Zn_BS"/>
</dbReference>
<feature type="domain" description="Peptidase metallopeptidase" evidence="11">
    <location>
        <begin position="63"/>
        <end position="221"/>
    </location>
</feature>
<evidence type="ECO:0000256" key="7">
    <source>
        <dbReference type="ARBA" id="ARBA00023049"/>
    </source>
</evidence>
<comment type="cofactor">
    <cofactor evidence="10">
        <name>Zn(2+)</name>
        <dbReference type="ChEBI" id="CHEBI:29105"/>
    </cofactor>
    <text evidence="10">Binds 2 Zn(2+) ions per subunit.</text>
</comment>
<dbReference type="PRINTS" id="PR00138">
    <property type="entry name" value="MATRIXIN"/>
</dbReference>
<evidence type="ECO:0000313" key="13">
    <source>
        <dbReference type="Proteomes" id="UP000001593"/>
    </source>
</evidence>
<dbReference type="GO" id="GO:0030198">
    <property type="term" value="P:extracellular matrix organization"/>
    <property type="evidence" value="ECO:0000318"/>
    <property type="project" value="GO_Central"/>
</dbReference>
<feature type="binding site" evidence="10">
    <location>
        <position position="158"/>
    </location>
    <ligand>
        <name>Ca(2+)</name>
        <dbReference type="ChEBI" id="CHEBI:29108"/>
        <label>3</label>
    </ligand>
</feature>
<evidence type="ECO:0000256" key="8">
    <source>
        <dbReference type="ARBA" id="ARBA00023145"/>
    </source>
</evidence>
<dbReference type="OMA" id="YMAKPGR"/>
<protein>
    <recommendedName>
        <fullName evidence="11">Peptidase metallopeptidase domain-containing protein</fullName>
    </recommendedName>
</protein>
<sequence length="221" mass="24848">QKFLKKYHYLSSHVRGNHDMQTAIEIYQRYMNLPVSGRLDNATQVSMDEPRCGVPDLEIDDPGLGKWLNTSLLYAFETYTADLTQTVQKAVIAKAFKMWSDVSPFIFTLTTDKTKAHIKILFGTNTHGNCLKAFDGPGKVIAHAYYPSDGRLHFDDDETFTDGVNTGTNLLAIAVHEIGHILGIAHSTDKNSVMYPKYETYKPNLQLHAEDINAIAYIYGK</sequence>
<evidence type="ECO:0000256" key="9">
    <source>
        <dbReference type="PIRSR" id="PIRSR621190-1"/>
    </source>
</evidence>
<dbReference type="PANTHER" id="PTHR10201:SF291">
    <property type="entry name" value="MATRIX METALLOPROTEINASE 1, ISOFORM C-RELATED"/>
    <property type="match status" value="1"/>
</dbReference>
<dbReference type="STRING" id="45351.A7RET8"/>
<dbReference type="GO" id="GO:0004222">
    <property type="term" value="F:metalloendopeptidase activity"/>
    <property type="evidence" value="ECO:0000318"/>
    <property type="project" value="GO_Central"/>
</dbReference>
<dbReference type="GO" id="GO:0008270">
    <property type="term" value="F:zinc ion binding"/>
    <property type="evidence" value="ECO:0007669"/>
    <property type="project" value="InterPro"/>
</dbReference>
<feature type="binding site" evidence="10">
    <location>
        <position position="143"/>
    </location>
    <ligand>
        <name>Zn(2+)</name>
        <dbReference type="ChEBI" id="CHEBI:29105"/>
        <label>1</label>
    </ligand>
</feature>
<evidence type="ECO:0000313" key="12">
    <source>
        <dbReference type="EMBL" id="EDO49974.1"/>
    </source>
</evidence>
<dbReference type="Proteomes" id="UP000001593">
    <property type="component" value="Unassembled WGS sequence"/>
</dbReference>
<evidence type="ECO:0000256" key="6">
    <source>
        <dbReference type="ARBA" id="ARBA00022833"/>
    </source>
</evidence>
<dbReference type="AlphaFoldDB" id="A7RET8"/>
<dbReference type="Gene3D" id="3.40.390.10">
    <property type="entry name" value="Collagenase (Catalytic Domain)"/>
    <property type="match status" value="1"/>
</dbReference>
<feature type="binding site" evidence="10">
    <location>
        <position position="82"/>
    </location>
    <ligand>
        <name>Ca(2+)</name>
        <dbReference type="ChEBI" id="CHEBI:29108"/>
        <label>1</label>
    </ligand>
</feature>
<comment type="cofactor">
    <cofactor evidence="10">
        <name>Ca(2+)</name>
        <dbReference type="ChEBI" id="CHEBI:29108"/>
    </cofactor>
    <text evidence="10">Can bind about 5 Ca(2+) ions per subunit.</text>
</comment>
<feature type="binding site" evidence="10">
    <location>
        <position position="194"/>
    </location>
    <ligand>
        <name>Zn(2+)</name>
        <dbReference type="ChEBI" id="CHEBI:29105"/>
        <label>2</label>
        <note>catalytic</note>
    </ligand>
</feature>
<feature type="binding site" evidence="10">
    <location>
        <position position="135"/>
    </location>
    <ligand>
        <name>Ca(2+)</name>
        <dbReference type="ChEBI" id="CHEBI:29108"/>
        <label>3</label>
    </ligand>
</feature>
<comment type="similarity">
    <text evidence="1">Belongs to the peptidase M10A family.</text>
</comment>
<dbReference type="InterPro" id="IPR001818">
    <property type="entry name" value="Pept_M10_metallopeptidase"/>
</dbReference>
<evidence type="ECO:0000256" key="1">
    <source>
        <dbReference type="ARBA" id="ARBA00010370"/>
    </source>
</evidence>
<dbReference type="InParanoid" id="A7RET8"/>
<proteinExistence type="inferred from homology"/>
<evidence type="ECO:0000256" key="3">
    <source>
        <dbReference type="ARBA" id="ARBA00022723"/>
    </source>
</evidence>
<dbReference type="GO" id="GO:0031012">
    <property type="term" value="C:extracellular matrix"/>
    <property type="evidence" value="ECO:0007669"/>
    <property type="project" value="InterPro"/>
</dbReference>
<keyword evidence="6 10" id="KW-0862">Zinc</keyword>
<dbReference type="PROSITE" id="PS00546">
    <property type="entry name" value="CYSTEINE_SWITCH"/>
    <property type="match status" value="1"/>
</dbReference>
<dbReference type="GO" id="GO:0006508">
    <property type="term" value="P:proteolysis"/>
    <property type="evidence" value="ECO:0007669"/>
    <property type="project" value="UniProtKB-KW"/>
</dbReference>
<keyword evidence="10" id="KW-0106">Calcium</keyword>
<feature type="binding site" description="in inhibited form" evidence="10">
    <location>
        <position position="52"/>
    </location>
    <ligand>
        <name>Zn(2+)</name>
        <dbReference type="ChEBI" id="CHEBI:29105"/>
        <label>2</label>
        <note>catalytic</note>
    </ligand>
</feature>
<dbReference type="Pfam" id="PF01471">
    <property type="entry name" value="PG_binding_1"/>
    <property type="match status" value="1"/>
</dbReference>
<feature type="active site" evidence="9">
    <location>
        <position position="177"/>
    </location>
</feature>
<dbReference type="EMBL" id="DS469507">
    <property type="protein sequence ID" value="EDO49974.1"/>
    <property type="molecule type" value="Genomic_DNA"/>
</dbReference>
<feature type="binding site" evidence="10">
    <location>
        <position position="158"/>
    </location>
    <ligand>
        <name>Ca(2+)</name>
        <dbReference type="ChEBI" id="CHEBI:29108"/>
        <label>1</label>
    </ligand>
</feature>
<dbReference type="GO" id="GO:0030574">
    <property type="term" value="P:collagen catabolic process"/>
    <property type="evidence" value="ECO:0000318"/>
    <property type="project" value="GO_Central"/>
</dbReference>
<accession>A7RET8</accession>
<dbReference type="InterPro" id="IPR002477">
    <property type="entry name" value="Peptidoglycan-bd-like"/>
</dbReference>
<organism evidence="12 13">
    <name type="scientific">Nematostella vectensis</name>
    <name type="common">Starlet sea anemone</name>
    <dbReference type="NCBI Taxonomy" id="45351"/>
    <lineage>
        <taxon>Eukaryota</taxon>
        <taxon>Metazoa</taxon>
        <taxon>Cnidaria</taxon>
        <taxon>Anthozoa</taxon>
        <taxon>Hexacorallia</taxon>
        <taxon>Actiniaria</taxon>
        <taxon>Edwardsiidae</taxon>
        <taxon>Nematostella</taxon>
    </lineage>
</organism>
<feature type="binding site" evidence="10">
    <location>
        <position position="153"/>
    </location>
    <ligand>
        <name>Zn(2+)</name>
        <dbReference type="ChEBI" id="CHEBI:29105"/>
        <label>1</label>
    </ligand>
</feature>
<feature type="binding site" evidence="10">
    <location>
        <position position="136"/>
    </location>
    <ligand>
        <name>Ca(2+)</name>
        <dbReference type="ChEBI" id="CHEBI:29108"/>
        <label>3</label>
    </ligand>
</feature>
<dbReference type="InterPro" id="IPR024079">
    <property type="entry name" value="MetalloPept_cat_dom_sf"/>
</dbReference>
<keyword evidence="3 10" id="KW-0479">Metal-binding</keyword>
<dbReference type="PhylomeDB" id="A7RET8"/>
<dbReference type="eggNOG" id="KOG1565">
    <property type="taxonomic scope" value="Eukaryota"/>
</dbReference>
<dbReference type="InterPro" id="IPR033739">
    <property type="entry name" value="M10A_MMP"/>
</dbReference>
<evidence type="ECO:0000256" key="2">
    <source>
        <dbReference type="ARBA" id="ARBA00022670"/>
    </source>
</evidence>
<feature type="binding site" evidence="10">
    <location>
        <position position="127"/>
    </location>
    <ligand>
        <name>Zn(2+)</name>
        <dbReference type="ChEBI" id="CHEBI:29105"/>
        <label>1</label>
    </ligand>
</feature>
<feature type="non-terminal residue" evidence="12">
    <location>
        <position position="221"/>
    </location>
</feature>
<dbReference type="Pfam" id="PF00413">
    <property type="entry name" value="Peptidase_M10"/>
    <property type="match status" value="1"/>
</dbReference>
<dbReference type="InterPro" id="IPR036365">
    <property type="entry name" value="PGBD-like_sf"/>
</dbReference>
<keyword evidence="5" id="KW-0378">Hydrolase</keyword>